<accession>A0A0D2FDV1</accession>
<dbReference type="EMBL" id="KN846960">
    <property type="protein sequence ID" value="KIW64990.1"/>
    <property type="molecule type" value="Genomic_DNA"/>
</dbReference>
<proteinExistence type="predicted"/>
<name>A0A0D2FDV1_9EURO</name>
<evidence type="ECO:0000313" key="2">
    <source>
        <dbReference type="EMBL" id="KIW64990.1"/>
    </source>
</evidence>
<organism evidence="2 3">
    <name type="scientific">Phialophora macrospora</name>
    <dbReference type="NCBI Taxonomy" id="1851006"/>
    <lineage>
        <taxon>Eukaryota</taxon>
        <taxon>Fungi</taxon>
        <taxon>Dikarya</taxon>
        <taxon>Ascomycota</taxon>
        <taxon>Pezizomycotina</taxon>
        <taxon>Eurotiomycetes</taxon>
        <taxon>Chaetothyriomycetidae</taxon>
        <taxon>Chaetothyriales</taxon>
        <taxon>Herpotrichiellaceae</taxon>
        <taxon>Phialophora</taxon>
    </lineage>
</organism>
<protein>
    <submittedName>
        <fullName evidence="2">Uncharacterized protein</fullName>
    </submittedName>
</protein>
<feature type="region of interest" description="Disordered" evidence="1">
    <location>
        <begin position="23"/>
        <end position="51"/>
    </location>
</feature>
<dbReference type="AlphaFoldDB" id="A0A0D2FDV1"/>
<evidence type="ECO:0000256" key="1">
    <source>
        <dbReference type="SAM" id="MobiDB-lite"/>
    </source>
</evidence>
<dbReference type="HOGENOM" id="CLU_1677650_0_0_1"/>
<evidence type="ECO:0000313" key="3">
    <source>
        <dbReference type="Proteomes" id="UP000054266"/>
    </source>
</evidence>
<keyword evidence="3" id="KW-1185">Reference proteome</keyword>
<sequence length="157" mass="17468">MNEVEGSSDSSSTAVDVDESAFIEFRSARVRTRPPSTPERTTKDTPPTQHLLDDEMYNREGWIMLQDVSFACTPGGSLKVKLKYNAQTTVKPQTAMQCDASRKTVGESTQKKEHVPVQATITEIVGDTIRPVPNYQPGQWTAFDMSWGPSAEDRVMK</sequence>
<gene>
    <name evidence="2" type="ORF">PV04_07283</name>
</gene>
<dbReference type="Proteomes" id="UP000054266">
    <property type="component" value="Unassembled WGS sequence"/>
</dbReference>
<reference evidence="2 3" key="1">
    <citation type="submission" date="2015-01" db="EMBL/GenBank/DDBJ databases">
        <title>The Genome Sequence of Capronia semiimmersa CBS27337.</title>
        <authorList>
            <consortium name="The Broad Institute Genomics Platform"/>
            <person name="Cuomo C."/>
            <person name="de Hoog S."/>
            <person name="Gorbushina A."/>
            <person name="Stielow B."/>
            <person name="Teixiera M."/>
            <person name="Abouelleil A."/>
            <person name="Chapman S.B."/>
            <person name="Priest M."/>
            <person name="Young S.K."/>
            <person name="Wortman J."/>
            <person name="Nusbaum C."/>
            <person name="Birren B."/>
        </authorList>
    </citation>
    <scope>NUCLEOTIDE SEQUENCE [LARGE SCALE GENOMIC DNA]</scope>
    <source>
        <strain evidence="2 3">CBS 27337</strain>
    </source>
</reference>